<evidence type="ECO:0000313" key="1">
    <source>
        <dbReference type="EMBL" id="CAE6734755.1"/>
    </source>
</evidence>
<reference evidence="1 2" key="1">
    <citation type="submission" date="2021-02" db="EMBL/GenBank/DDBJ databases">
        <authorList>
            <person name="Vanwijnsberghe S."/>
        </authorList>
    </citation>
    <scope>NUCLEOTIDE SEQUENCE [LARGE SCALE GENOMIC DNA]</scope>
    <source>
        <strain evidence="1 2">LMG 31837</strain>
    </source>
</reference>
<keyword evidence="2" id="KW-1185">Reference proteome</keyword>
<dbReference type="Proteomes" id="UP000672526">
    <property type="component" value="Unassembled WGS sequence"/>
</dbReference>
<proteinExistence type="predicted"/>
<organism evidence="1 2">
    <name type="scientific">Paraburkholderia haematera</name>
    <dbReference type="NCBI Taxonomy" id="2793077"/>
    <lineage>
        <taxon>Bacteria</taxon>
        <taxon>Pseudomonadati</taxon>
        <taxon>Pseudomonadota</taxon>
        <taxon>Betaproteobacteria</taxon>
        <taxon>Burkholderiales</taxon>
        <taxon>Burkholderiaceae</taxon>
        <taxon>Paraburkholderia</taxon>
    </lineage>
</organism>
<accession>A0ABM8R654</accession>
<evidence type="ECO:0000313" key="2">
    <source>
        <dbReference type="Proteomes" id="UP000672526"/>
    </source>
</evidence>
<protein>
    <submittedName>
        <fullName evidence="1">Uncharacterized protein</fullName>
    </submittedName>
</protein>
<gene>
    <name evidence="1" type="ORF">R69888_02235</name>
</gene>
<name>A0ABM8R654_9BURK</name>
<comment type="caution">
    <text evidence="1">The sequence shown here is derived from an EMBL/GenBank/DDBJ whole genome shotgun (WGS) entry which is preliminary data.</text>
</comment>
<dbReference type="EMBL" id="CAJNBK010000004">
    <property type="protein sequence ID" value="CAE6734755.1"/>
    <property type="molecule type" value="Genomic_DNA"/>
</dbReference>
<sequence>MAALGALRVGPQRASLDGGGIKSRGFTFSSASLKFADVSGCATRSPVSMLEDSPVEGGRIVAQSDWNAAFHAGGG</sequence>